<feature type="region of interest" description="Disordered" evidence="1">
    <location>
        <begin position="37"/>
        <end position="112"/>
    </location>
</feature>
<proteinExistence type="predicted"/>
<evidence type="ECO:0008006" key="5">
    <source>
        <dbReference type="Google" id="ProtNLM"/>
    </source>
</evidence>
<evidence type="ECO:0000313" key="4">
    <source>
        <dbReference type="Proteomes" id="UP001194468"/>
    </source>
</evidence>
<comment type="caution">
    <text evidence="3">The sequence shown here is derived from an EMBL/GenBank/DDBJ whole genome shotgun (WGS) entry which is preliminary data.</text>
</comment>
<accession>A0AAD4C9S8</accession>
<protein>
    <recommendedName>
        <fullName evidence="5">Secreted protein</fullName>
    </recommendedName>
</protein>
<dbReference type="Proteomes" id="UP001194468">
    <property type="component" value="Unassembled WGS sequence"/>
</dbReference>
<organism evidence="3 4">
    <name type="scientific">Boletus edulis BED1</name>
    <dbReference type="NCBI Taxonomy" id="1328754"/>
    <lineage>
        <taxon>Eukaryota</taxon>
        <taxon>Fungi</taxon>
        <taxon>Dikarya</taxon>
        <taxon>Basidiomycota</taxon>
        <taxon>Agaricomycotina</taxon>
        <taxon>Agaricomycetes</taxon>
        <taxon>Agaricomycetidae</taxon>
        <taxon>Boletales</taxon>
        <taxon>Boletineae</taxon>
        <taxon>Boletaceae</taxon>
        <taxon>Boletoideae</taxon>
        <taxon>Boletus</taxon>
    </lineage>
</organism>
<keyword evidence="2" id="KW-0732">Signal</keyword>
<reference evidence="3" key="1">
    <citation type="submission" date="2019-10" db="EMBL/GenBank/DDBJ databases">
        <authorList>
            <consortium name="DOE Joint Genome Institute"/>
            <person name="Kuo A."/>
            <person name="Miyauchi S."/>
            <person name="Kiss E."/>
            <person name="Drula E."/>
            <person name="Kohler A."/>
            <person name="Sanchez-Garcia M."/>
            <person name="Andreopoulos B."/>
            <person name="Barry K.W."/>
            <person name="Bonito G."/>
            <person name="Buee M."/>
            <person name="Carver A."/>
            <person name="Chen C."/>
            <person name="Cichocki N."/>
            <person name="Clum A."/>
            <person name="Culley D."/>
            <person name="Crous P.W."/>
            <person name="Fauchery L."/>
            <person name="Girlanda M."/>
            <person name="Hayes R."/>
            <person name="Keri Z."/>
            <person name="LaButti K."/>
            <person name="Lipzen A."/>
            <person name="Lombard V."/>
            <person name="Magnuson J."/>
            <person name="Maillard F."/>
            <person name="Morin E."/>
            <person name="Murat C."/>
            <person name="Nolan M."/>
            <person name="Ohm R."/>
            <person name="Pangilinan J."/>
            <person name="Pereira M."/>
            <person name="Perotto S."/>
            <person name="Peter M."/>
            <person name="Riley R."/>
            <person name="Sitrit Y."/>
            <person name="Stielow B."/>
            <person name="Szollosi G."/>
            <person name="Zifcakova L."/>
            <person name="Stursova M."/>
            <person name="Spatafora J.W."/>
            <person name="Tedersoo L."/>
            <person name="Vaario L.-M."/>
            <person name="Yamada A."/>
            <person name="Yan M."/>
            <person name="Wang P."/>
            <person name="Xu J."/>
            <person name="Bruns T."/>
            <person name="Baldrian P."/>
            <person name="Vilgalys R."/>
            <person name="Henrissat B."/>
            <person name="Grigoriev I.V."/>
            <person name="Hibbett D."/>
            <person name="Nagy L.G."/>
            <person name="Martin F.M."/>
        </authorList>
    </citation>
    <scope>NUCLEOTIDE SEQUENCE</scope>
    <source>
        <strain evidence="3">BED1</strain>
    </source>
</reference>
<dbReference type="AlphaFoldDB" id="A0AAD4C9S8"/>
<keyword evidence="4" id="KW-1185">Reference proteome</keyword>
<sequence>MTRTMFLIMMTGLPISVAAMWTMTITMTELPMSATTNLHRSSSLVSSLSLSDPSPLLHPRPRPRPRPLPTRTSLPPGPISHRYTTTLQKPMNAPPARQNATPTAHAPKPSPS</sequence>
<evidence type="ECO:0000256" key="2">
    <source>
        <dbReference type="SAM" id="SignalP"/>
    </source>
</evidence>
<feature type="chain" id="PRO_5042094814" description="Secreted protein" evidence="2">
    <location>
        <begin position="20"/>
        <end position="112"/>
    </location>
</feature>
<reference evidence="3" key="2">
    <citation type="journal article" date="2020" name="Nat. Commun.">
        <title>Large-scale genome sequencing of mycorrhizal fungi provides insights into the early evolution of symbiotic traits.</title>
        <authorList>
            <person name="Miyauchi S."/>
            <person name="Kiss E."/>
            <person name="Kuo A."/>
            <person name="Drula E."/>
            <person name="Kohler A."/>
            <person name="Sanchez-Garcia M."/>
            <person name="Morin E."/>
            <person name="Andreopoulos B."/>
            <person name="Barry K.W."/>
            <person name="Bonito G."/>
            <person name="Buee M."/>
            <person name="Carver A."/>
            <person name="Chen C."/>
            <person name="Cichocki N."/>
            <person name="Clum A."/>
            <person name="Culley D."/>
            <person name="Crous P.W."/>
            <person name="Fauchery L."/>
            <person name="Girlanda M."/>
            <person name="Hayes R.D."/>
            <person name="Keri Z."/>
            <person name="LaButti K."/>
            <person name="Lipzen A."/>
            <person name="Lombard V."/>
            <person name="Magnuson J."/>
            <person name="Maillard F."/>
            <person name="Murat C."/>
            <person name="Nolan M."/>
            <person name="Ohm R.A."/>
            <person name="Pangilinan J."/>
            <person name="Pereira M.F."/>
            <person name="Perotto S."/>
            <person name="Peter M."/>
            <person name="Pfister S."/>
            <person name="Riley R."/>
            <person name="Sitrit Y."/>
            <person name="Stielow J.B."/>
            <person name="Szollosi G."/>
            <person name="Zifcakova L."/>
            <person name="Stursova M."/>
            <person name="Spatafora J.W."/>
            <person name="Tedersoo L."/>
            <person name="Vaario L.M."/>
            <person name="Yamada A."/>
            <person name="Yan M."/>
            <person name="Wang P."/>
            <person name="Xu J."/>
            <person name="Bruns T."/>
            <person name="Baldrian P."/>
            <person name="Vilgalys R."/>
            <person name="Dunand C."/>
            <person name="Henrissat B."/>
            <person name="Grigoriev I.V."/>
            <person name="Hibbett D."/>
            <person name="Nagy L.G."/>
            <person name="Martin F.M."/>
        </authorList>
    </citation>
    <scope>NUCLEOTIDE SEQUENCE</scope>
    <source>
        <strain evidence="3">BED1</strain>
    </source>
</reference>
<feature type="signal peptide" evidence="2">
    <location>
        <begin position="1"/>
        <end position="19"/>
    </location>
</feature>
<name>A0AAD4C9S8_BOLED</name>
<dbReference type="EMBL" id="WHUW01000001">
    <property type="protein sequence ID" value="KAF8452278.1"/>
    <property type="molecule type" value="Genomic_DNA"/>
</dbReference>
<gene>
    <name evidence="3" type="ORF">L210DRAFT_3518039</name>
</gene>
<evidence type="ECO:0000256" key="1">
    <source>
        <dbReference type="SAM" id="MobiDB-lite"/>
    </source>
</evidence>
<feature type="compositionally biased region" description="Low complexity" evidence="1">
    <location>
        <begin position="38"/>
        <end position="57"/>
    </location>
</feature>
<evidence type="ECO:0000313" key="3">
    <source>
        <dbReference type="EMBL" id="KAF8452278.1"/>
    </source>
</evidence>